<dbReference type="OrthoDB" id="9802264at2"/>
<keyword evidence="7 9" id="KW-0472">Membrane</keyword>
<comment type="subcellular location">
    <subcellularLocation>
        <location evidence="9">Cell membrane</location>
        <topology evidence="9">Peripheral membrane protein</topology>
        <orientation evidence="9">Cytoplasmic side</orientation>
    </subcellularLocation>
</comment>
<feature type="domain" description="ABC transporter" evidence="10">
    <location>
        <begin position="2"/>
        <end position="228"/>
    </location>
</feature>
<evidence type="ECO:0000256" key="2">
    <source>
        <dbReference type="ARBA" id="ARBA00020019"/>
    </source>
</evidence>
<dbReference type="InterPro" id="IPR003439">
    <property type="entry name" value="ABC_transporter-like_ATP-bd"/>
</dbReference>
<comment type="caution">
    <text evidence="11">The sequence shown here is derived from an EMBL/GenBank/DDBJ whole genome shotgun (WGS) entry which is preliminary data.</text>
</comment>
<evidence type="ECO:0000256" key="6">
    <source>
        <dbReference type="ARBA" id="ARBA00022840"/>
    </source>
</evidence>
<evidence type="ECO:0000256" key="4">
    <source>
        <dbReference type="ARBA" id="ARBA00022618"/>
    </source>
</evidence>
<evidence type="ECO:0000256" key="5">
    <source>
        <dbReference type="ARBA" id="ARBA00022741"/>
    </source>
</evidence>
<name>A0A371IVH3_9FIRM</name>
<dbReference type="InterPro" id="IPR015854">
    <property type="entry name" value="ABC_transpr_LolD-like"/>
</dbReference>
<dbReference type="NCBIfam" id="TIGR02673">
    <property type="entry name" value="FtsE"/>
    <property type="match status" value="1"/>
</dbReference>
<dbReference type="EMBL" id="NOJZ02000002">
    <property type="protein sequence ID" value="RDY24468.1"/>
    <property type="molecule type" value="Genomic_DNA"/>
</dbReference>
<keyword evidence="5 9" id="KW-0547">Nucleotide-binding</keyword>
<dbReference type="SMART" id="SM00382">
    <property type="entry name" value="AAA"/>
    <property type="match status" value="1"/>
</dbReference>
<reference evidence="11 12" key="1">
    <citation type="journal article" date="2017" name="Genome Announc.">
        <title>Draft Genome Sequence of Romboutsia maritimum sp. nov. Strain CCRI-22766(T), Isolated from Coastal Estuarine Mud.</title>
        <authorList>
            <person name="Maheux A.F."/>
            <person name="Boudreau D.K."/>
            <person name="Berube E."/>
            <person name="Boissinot M."/>
            <person name="Raymond F."/>
            <person name="Brodeur S."/>
            <person name="Corbeil J."/>
            <person name="Brightwell G."/>
            <person name="Broda D."/>
            <person name="Omar R.F."/>
            <person name="Bergeron M.G."/>
        </authorList>
    </citation>
    <scope>NUCLEOTIDE SEQUENCE [LARGE SCALE GENOMIC DNA]</scope>
    <source>
        <strain evidence="11 12">CCRI-22766</strain>
    </source>
</reference>
<dbReference type="AlphaFoldDB" id="A0A371IVH3"/>
<evidence type="ECO:0000256" key="9">
    <source>
        <dbReference type="RuleBase" id="RU365094"/>
    </source>
</evidence>
<keyword evidence="8 9" id="KW-0131">Cell cycle</keyword>
<dbReference type="PROSITE" id="PS00211">
    <property type="entry name" value="ABC_TRANSPORTER_1"/>
    <property type="match status" value="1"/>
</dbReference>
<dbReference type="PANTHER" id="PTHR24220:SF470">
    <property type="entry name" value="CELL DIVISION ATP-BINDING PROTEIN FTSE"/>
    <property type="match status" value="1"/>
</dbReference>
<sequence>MIKFTNVSKTYHDGDKSLNGINLGIKQGEFVFLVGHSGAGKSTLLKLITREEKLSEGRISVLGDEITKIKTNKIHKYRRNIGIVFQDFKLLKDKTVFENVEIAMRVIGTNPNKIKPRVMEVLHKVKIADKYNKYPSELSGGECQRVGIARAIVNKPSIIIADECTGNLDIDNSKSILNLLNDINAEGVTIIMATHDIEMLKMFSKRVVVLEKGKIIKDTKRDLYEVSV</sequence>
<dbReference type="SUPFAM" id="SSF52540">
    <property type="entry name" value="P-loop containing nucleoside triphosphate hydrolases"/>
    <property type="match status" value="1"/>
</dbReference>
<keyword evidence="12" id="KW-1185">Reference proteome</keyword>
<dbReference type="PROSITE" id="PS50893">
    <property type="entry name" value="ABC_TRANSPORTER_2"/>
    <property type="match status" value="1"/>
</dbReference>
<dbReference type="GO" id="GO:0022857">
    <property type="term" value="F:transmembrane transporter activity"/>
    <property type="evidence" value="ECO:0007669"/>
    <property type="project" value="TreeGrafter"/>
</dbReference>
<evidence type="ECO:0000313" key="12">
    <source>
        <dbReference type="Proteomes" id="UP000243494"/>
    </source>
</evidence>
<dbReference type="InterPro" id="IPR005286">
    <property type="entry name" value="Cell_div_FtsE"/>
</dbReference>
<dbReference type="InterPro" id="IPR027417">
    <property type="entry name" value="P-loop_NTPase"/>
</dbReference>
<accession>A0A371IVH3</accession>
<dbReference type="PANTHER" id="PTHR24220">
    <property type="entry name" value="IMPORT ATP-BINDING PROTEIN"/>
    <property type="match status" value="1"/>
</dbReference>
<dbReference type="InterPro" id="IPR017871">
    <property type="entry name" value="ABC_transporter-like_CS"/>
</dbReference>
<dbReference type="InterPro" id="IPR003593">
    <property type="entry name" value="AAA+_ATPase"/>
</dbReference>
<gene>
    <name evidence="9 11" type="primary">ftsE</name>
    <name evidence="11" type="ORF">CHF27_002185</name>
</gene>
<dbReference type="GO" id="GO:0005524">
    <property type="term" value="F:ATP binding"/>
    <property type="evidence" value="ECO:0007669"/>
    <property type="project" value="UniProtKB-UniRule"/>
</dbReference>
<dbReference type="FunFam" id="3.40.50.300:FF:000056">
    <property type="entry name" value="Cell division ATP-binding protein FtsE"/>
    <property type="match status" value="1"/>
</dbReference>
<evidence type="ECO:0000256" key="7">
    <source>
        <dbReference type="ARBA" id="ARBA00023136"/>
    </source>
</evidence>
<comment type="function">
    <text evidence="9">Part of the ABC transporter FtsEX involved in cellular division.</text>
</comment>
<keyword evidence="4 9" id="KW-0132">Cell division</keyword>
<evidence type="ECO:0000259" key="10">
    <source>
        <dbReference type="PROSITE" id="PS50893"/>
    </source>
</evidence>
<organism evidence="11 12">
    <name type="scientific">Romboutsia maritimum</name>
    <dbReference type="NCBI Taxonomy" id="2020948"/>
    <lineage>
        <taxon>Bacteria</taxon>
        <taxon>Bacillati</taxon>
        <taxon>Bacillota</taxon>
        <taxon>Clostridia</taxon>
        <taxon>Peptostreptococcales</taxon>
        <taxon>Peptostreptococcaceae</taxon>
        <taxon>Romboutsia</taxon>
    </lineage>
</organism>
<dbReference type="GO" id="GO:0051301">
    <property type="term" value="P:cell division"/>
    <property type="evidence" value="ECO:0007669"/>
    <property type="project" value="UniProtKB-UniRule"/>
</dbReference>
<dbReference type="Gene3D" id="3.40.50.300">
    <property type="entry name" value="P-loop containing nucleotide triphosphate hydrolases"/>
    <property type="match status" value="1"/>
</dbReference>
<comment type="subunit">
    <text evidence="9">Homodimer. Forms a membrane-associated complex with FtsX.</text>
</comment>
<keyword evidence="3 9" id="KW-1003">Cell membrane</keyword>
<dbReference type="Proteomes" id="UP000243494">
    <property type="component" value="Unassembled WGS sequence"/>
</dbReference>
<protein>
    <recommendedName>
        <fullName evidence="2 9">Cell division ATP-binding protein FtsE</fullName>
    </recommendedName>
</protein>
<dbReference type="GO" id="GO:0016887">
    <property type="term" value="F:ATP hydrolysis activity"/>
    <property type="evidence" value="ECO:0007669"/>
    <property type="project" value="InterPro"/>
</dbReference>
<keyword evidence="6 9" id="KW-0067">ATP-binding</keyword>
<evidence type="ECO:0000256" key="1">
    <source>
        <dbReference type="ARBA" id="ARBA00005417"/>
    </source>
</evidence>
<dbReference type="GO" id="GO:0005886">
    <property type="term" value="C:plasma membrane"/>
    <property type="evidence" value="ECO:0007669"/>
    <property type="project" value="UniProtKB-SubCell"/>
</dbReference>
<comment type="similarity">
    <text evidence="1 9">Belongs to the ABC transporter superfamily.</text>
</comment>
<evidence type="ECO:0000256" key="8">
    <source>
        <dbReference type="ARBA" id="ARBA00023306"/>
    </source>
</evidence>
<evidence type="ECO:0000256" key="3">
    <source>
        <dbReference type="ARBA" id="ARBA00022475"/>
    </source>
</evidence>
<evidence type="ECO:0000313" key="11">
    <source>
        <dbReference type="EMBL" id="RDY24468.1"/>
    </source>
</evidence>
<dbReference type="Pfam" id="PF00005">
    <property type="entry name" value="ABC_tran"/>
    <property type="match status" value="1"/>
</dbReference>
<proteinExistence type="inferred from homology"/>
<dbReference type="RefSeq" id="WP_095406386.1">
    <property type="nucleotide sequence ID" value="NZ_NOJZ02000002.1"/>
</dbReference>